<reference evidence="3 4" key="1">
    <citation type="submission" date="2009-01" db="EMBL/GenBank/DDBJ databases">
        <authorList>
            <person name="Fulton L."/>
            <person name="Clifton S."/>
            <person name="Fulton B."/>
            <person name="Xu J."/>
            <person name="Minx P."/>
            <person name="Pepin K.H."/>
            <person name="Johnson M."/>
            <person name="Bhonagiri V."/>
            <person name="Nash W.E."/>
            <person name="Mardis E.R."/>
            <person name="Wilson R.K."/>
        </authorList>
    </citation>
    <scope>NUCLEOTIDE SEQUENCE [LARGE SCALE GENOMIC DNA]</scope>
    <source>
        <strain evidence="4">DSM 10507 / JCM 14656 / S5a33</strain>
    </source>
</reference>
<dbReference type="eggNOG" id="ENOG50332NN">
    <property type="taxonomic scope" value="Bacteria"/>
</dbReference>
<feature type="chain" id="PRO_5038477297" description="Lipoprotein" evidence="2">
    <location>
        <begin position="23"/>
        <end position="161"/>
    </location>
</feature>
<dbReference type="RefSeq" id="WP_005950500.1">
    <property type="nucleotide sequence ID" value="NZ_CP136423.1"/>
</dbReference>
<feature type="region of interest" description="Disordered" evidence="1">
    <location>
        <begin position="23"/>
        <end position="44"/>
    </location>
</feature>
<dbReference type="PATRIC" id="fig|476272.21.peg.953"/>
<keyword evidence="2" id="KW-0732">Signal</keyword>
<evidence type="ECO:0000256" key="2">
    <source>
        <dbReference type="SAM" id="SignalP"/>
    </source>
</evidence>
<dbReference type="EMBL" id="ACBZ01000156">
    <property type="protein sequence ID" value="EEG48281.1"/>
    <property type="molecule type" value="Genomic_DNA"/>
</dbReference>
<protein>
    <recommendedName>
        <fullName evidence="5">Lipoprotein</fullName>
    </recommendedName>
</protein>
<comment type="caution">
    <text evidence="3">The sequence shown here is derived from an EMBL/GenBank/DDBJ whole genome shotgun (WGS) entry which is preliminary data.</text>
</comment>
<gene>
    <name evidence="3" type="ORF">RUMHYD_02821</name>
</gene>
<dbReference type="PROSITE" id="PS51257">
    <property type="entry name" value="PROKAR_LIPOPROTEIN"/>
    <property type="match status" value="1"/>
</dbReference>
<dbReference type="AlphaFoldDB" id="C0CPM0"/>
<name>C0CPM0_BLAHS</name>
<evidence type="ECO:0000313" key="4">
    <source>
        <dbReference type="Proteomes" id="UP000003100"/>
    </source>
</evidence>
<proteinExistence type="predicted"/>
<feature type="signal peptide" evidence="2">
    <location>
        <begin position="1"/>
        <end position="22"/>
    </location>
</feature>
<organism evidence="3 4">
    <name type="scientific">Blautia hydrogenotrophica (strain DSM 10507 / JCM 14656 / S5a33)</name>
    <name type="common">Ruminococcus hydrogenotrophicus</name>
    <dbReference type="NCBI Taxonomy" id="476272"/>
    <lineage>
        <taxon>Bacteria</taxon>
        <taxon>Bacillati</taxon>
        <taxon>Bacillota</taxon>
        <taxon>Clostridia</taxon>
        <taxon>Lachnospirales</taxon>
        <taxon>Lachnospiraceae</taxon>
        <taxon>Blautia</taxon>
    </lineage>
</organism>
<evidence type="ECO:0000256" key="1">
    <source>
        <dbReference type="SAM" id="MobiDB-lite"/>
    </source>
</evidence>
<dbReference type="Proteomes" id="UP000003100">
    <property type="component" value="Unassembled WGS sequence"/>
</dbReference>
<evidence type="ECO:0000313" key="3">
    <source>
        <dbReference type="EMBL" id="EEG48281.1"/>
    </source>
</evidence>
<reference evidence="3 4" key="2">
    <citation type="submission" date="2009-02" db="EMBL/GenBank/DDBJ databases">
        <title>Draft genome sequence of Blautia hydrogenotrophica DSM 10507 (Ruminococcus hydrogenotrophicus DSM 10507).</title>
        <authorList>
            <person name="Sudarsanam P."/>
            <person name="Ley R."/>
            <person name="Guruge J."/>
            <person name="Turnbaugh P.J."/>
            <person name="Mahowald M."/>
            <person name="Liep D."/>
            <person name="Gordon J."/>
        </authorList>
    </citation>
    <scope>NUCLEOTIDE SEQUENCE [LARGE SCALE GENOMIC DNA]</scope>
    <source>
        <strain evidence="4">DSM 10507 / JCM 14656 / S5a33</strain>
    </source>
</reference>
<dbReference type="HOGENOM" id="CLU_119075_0_0_9"/>
<keyword evidence="4" id="KW-1185">Reference proteome</keyword>
<sequence>MRKKLVALLFVGALALSIVACSGESGSSSNDASKTETTEESQPEVTYQTILDDYTKQIQDATPGLIEEYNSESADITNDLNALAELSNSKVEKLAEICNTGVEEMAELMTKNGDEYETYEEWAGKLQDVYMEYSKQITDAYTNSTSGMSTEDLMNSLESLQ</sequence>
<evidence type="ECO:0008006" key="5">
    <source>
        <dbReference type="Google" id="ProtNLM"/>
    </source>
</evidence>
<dbReference type="GeneID" id="86822616"/>
<accession>C0CPM0</accession>